<dbReference type="PROSITE" id="PS00018">
    <property type="entry name" value="EF_HAND_1"/>
    <property type="match status" value="1"/>
</dbReference>
<feature type="coiled-coil region" evidence="2">
    <location>
        <begin position="305"/>
        <end position="352"/>
    </location>
</feature>
<dbReference type="SUPFAM" id="SSF47473">
    <property type="entry name" value="EF-hand"/>
    <property type="match status" value="1"/>
</dbReference>
<keyword evidence="5" id="KW-1185">Reference proteome</keyword>
<evidence type="ECO:0000313" key="4">
    <source>
        <dbReference type="EMBL" id="CAE7268008.1"/>
    </source>
</evidence>
<dbReference type="AlphaFoldDB" id="A0A812MV14"/>
<evidence type="ECO:0000259" key="3">
    <source>
        <dbReference type="PROSITE" id="PS50222"/>
    </source>
</evidence>
<evidence type="ECO:0000256" key="1">
    <source>
        <dbReference type="ARBA" id="ARBA00022837"/>
    </source>
</evidence>
<dbReference type="OrthoDB" id="331948at2759"/>
<reference evidence="4" key="1">
    <citation type="submission" date="2021-02" db="EMBL/GenBank/DDBJ databases">
        <authorList>
            <person name="Dougan E. K."/>
            <person name="Rhodes N."/>
            <person name="Thang M."/>
            <person name="Chan C."/>
        </authorList>
    </citation>
    <scope>NUCLEOTIDE SEQUENCE</scope>
</reference>
<feature type="non-terminal residue" evidence="4">
    <location>
        <position position="1"/>
    </location>
</feature>
<name>A0A812MV14_SYMPI</name>
<organism evidence="4 5">
    <name type="scientific">Symbiodinium pilosum</name>
    <name type="common">Dinoflagellate</name>
    <dbReference type="NCBI Taxonomy" id="2952"/>
    <lineage>
        <taxon>Eukaryota</taxon>
        <taxon>Sar</taxon>
        <taxon>Alveolata</taxon>
        <taxon>Dinophyceae</taxon>
        <taxon>Suessiales</taxon>
        <taxon>Symbiodiniaceae</taxon>
        <taxon>Symbiodinium</taxon>
    </lineage>
</organism>
<protein>
    <submittedName>
        <fullName evidence="4">Zdhhc3 protein</fullName>
    </submittedName>
</protein>
<feature type="coiled-coil region" evidence="2">
    <location>
        <begin position="95"/>
        <end position="144"/>
    </location>
</feature>
<evidence type="ECO:0000256" key="2">
    <source>
        <dbReference type="SAM" id="Coils"/>
    </source>
</evidence>
<feature type="domain" description="EF-hand" evidence="3">
    <location>
        <begin position="138"/>
        <end position="173"/>
    </location>
</feature>
<dbReference type="Gene3D" id="1.10.238.10">
    <property type="entry name" value="EF-hand"/>
    <property type="match status" value="1"/>
</dbReference>
<dbReference type="EMBL" id="CAJNIZ010008491">
    <property type="protein sequence ID" value="CAE7268008.1"/>
    <property type="molecule type" value="Genomic_DNA"/>
</dbReference>
<dbReference type="InterPro" id="IPR011992">
    <property type="entry name" value="EF-hand-dom_pair"/>
</dbReference>
<sequence length="356" mass="38396">AELDTLLQAAEIEVEQVKTAQAAVLKAQNAAEAEAKATPEGGGGALDKDLIKVATGLETSSEEAKKSVAGCMALVEGNVNMMRIRGPTEELKASAAVLQNRAREVKASLEDTLQKVRTAKAGATARVEREARKLAAKQEALRQEKIFKQYDKDGDGLLNEEEIRAYVAGEHKFELAEDKLQNILSKHPDGVAHKDFAQLRSQIAIVWSEILNKRRKEKNEKQMATIKKNSAEILSALSSVEGEVAKAEAQVRILGPMIGASMLDMLSERTEAAESAVDAARDFLAAAKEQALGLGVDSNFETEAKQMALGEAKTLQTKVVALENRVNAAAVLSKAARSKIQLQERKAALLREATAM</sequence>
<accession>A0A812MV14</accession>
<dbReference type="GO" id="GO:0005509">
    <property type="term" value="F:calcium ion binding"/>
    <property type="evidence" value="ECO:0007669"/>
    <property type="project" value="InterPro"/>
</dbReference>
<comment type="caution">
    <text evidence="4">The sequence shown here is derived from an EMBL/GenBank/DDBJ whole genome shotgun (WGS) entry which is preliminary data.</text>
</comment>
<keyword evidence="1" id="KW-0106">Calcium</keyword>
<dbReference type="InterPro" id="IPR018247">
    <property type="entry name" value="EF_Hand_1_Ca_BS"/>
</dbReference>
<keyword evidence="2" id="KW-0175">Coiled coil</keyword>
<dbReference type="InterPro" id="IPR002048">
    <property type="entry name" value="EF_hand_dom"/>
</dbReference>
<gene>
    <name evidence="4" type="primary">Zdhhc3</name>
    <name evidence="4" type="ORF">SPIL2461_LOCUS5837</name>
</gene>
<proteinExistence type="predicted"/>
<evidence type="ECO:0000313" key="5">
    <source>
        <dbReference type="Proteomes" id="UP000649617"/>
    </source>
</evidence>
<dbReference type="Proteomes" id="UP000649617">
    <property type="component" value="Unassembled WGS sequence"/>
</dbReference>
<dbReference type="PROSITE" id="PS50222">
    <property type="entry name" value="EF_HAND_2"/>
    <property type="match status" value="1"/>
</dbReference>